<feature type="region of interest" description="Disordered" evidence="1">
    <location>
        <begin position="160"/>
        <end position="204"/>
    </location>
</feature>
<keyword evidence="3" id="KW-1185">Reference proteome</keyword>
<dbReference type="Proteomes" id="UP001152300">
    <property type="component" value="Unassembled WGS sequence"/>
</dbReference>
<comment type="caution">
    <text evidence="2">The sequence shown here is derived from an EMBL/GenBank/DDBJ whole genome shotgun (WGS) entry which is preliminary data.</text>
</comment>
<reference evidence="2" key="1">
    <citation type="submission" date="2022-11" db="EMBL/GenBank/DDBJ databases">
        <title>Genome Resource of Sclerotinia nivalis Strain SnTB1, a Plant Pathogen Isolated from American Ginseng.</title>
        <authorList>
            <person name="Fan S."/>
        </authorList>
    </citation>
    <scope>NUCLEOTIDE SEQUENCE</scope>
    <source>
        <strain evidence="2">SnTB1</strain>
    </source>
</reference>
<proteinExistence type="predicted"/>
<sequence>MSDLGLLNSRDWASSYETWIKHLLTSAGTNVNNKVSSILNDNSRLGPSARIGPGSTTGANGQATATVDYIGRGVTAFLHAYPAPNPFTFDVENLVTFNQANTLDIKRQACTKPPASEGSSVSDSVTATQTLVSASSSLQTSVPPTSSVQTSVAPDLSALSSRVVPTSSTSPTLVTSSEPSSNNQSISTSTSKFTSTSTNQNLPLHQPKSRIIFRFINS</sequence>
<organism evidence="2 3">
    <name type="scientific">Sclerotinia nivalis</name>
    <dbReference type="NCBI Taxonomy" id="352851"/>
    <lineage>
        <taxon>Eukaryota</taxon>
        <taxon>Fungi</taxon>
        <taxon>Dikarya</taxon>
        <taxon>Ascomycota</taxon>
        <taxon>Pezizomycotina</taxon>
        <taxon>Leotiomycetes</taxon>
        <taxon>Helotiales</taxon>
        <taxon>Sclerotiniaceae</taxon>
        <taxon>Sclerotinia</taxon>
    </lineage>
</organism>
<evidence type="ECO:0000256" key="1">
    <source>
        <dbReference type="SAM" id="MobiDB-lite"/>
    </source>
</evidence>
<dbReference type="EMBL" id="JAPEIS010000001">
    <property type="protein sequence ID" value="KAJ8070993.1"/>
    <property type="molecule type" value="Genomic_DNA"/>
</dbReference>
<evidence type="ECO:0000313" key="3">
    <source>
        <dbReference type="Proteomes" id="UP001152300"/>
    </source>
</evidence>
<name>A0A9X0B0C6_9HELO</name>
<dbReference type="AlphaFoldDB" id="A0A9X0B0C6"/>
<feature type="compositionally biased region" description="Low complexity" evidence="1">
    <location>
        <begin position="160"/>
        <end position="198"/>
    </location>
</feature>
<evidence type="ECO:0000313" key="2">
    <source>
        <dbReference type="EMBL" id="KAJ8070993.1"/>
    </source>
</evidence>
<feature type="compositionally biased region" description="Low complexity" evidence="1">
    <location>
        <begin position="139"/>
        <end position="152"/>
    </location>
</feature>
<feature type="region of interest" description="Disordered" evidence="1">
    <location>
        <begin position="134"/>
        <end position="153"/>
    </location>
</feature>
<gene>
    <name evidence="2" type="ORF">OCU04_001345</name>
</gene>
<protein>
    <submittedName>
        <fullName evidence="2">Uncharacterized protein</fullName>
    </submittedName>
</protein>
<accession>A0A9X0B0C6</accession>
<dbReference type="OrthoDB" id="3257981at2759"/>